<gene>
    <name evidence="1" type="ORF">TSOC_012820</name>
</gene>
<evidence type="ECO:0000313" key="1">
    <source>
        <dbReference type="EMBL" id="PNH01306.1"/>
    </source>
</evidence>
<dbReference type="EMBL" id="PGGS01000945">
    <property type="protein sequence ID" value="PNH01306.1"/>
    <property type="molecule type" value="Genomic_DNA"/>
</dbReference>
<proteinExistence type="predicted"/>
<dbReference type="OrthoDB" id="348976at2759"/>
<organism evidence="1 2">
    <name type="scientific">Tetrabaena socialis</name>
    <dbReference type="NCBI Taxonomy" id="47790"/>
    <lineage>
        <taxon>Eukaryota</taxon>
        <taxon>Viridiplantae</taxon>
        <taxon>Chlorophyta</taxon>
        <taxon>core chlorophytes</taxon>
        <taxon>Chlorophyceae</taxon>
        <taxon>CS clade</taxon>
        <taxon>Chlamydomonadales</taxon>
        <taxon>Tetrabaenaceae</taxon>
        <taxon>Tetrabaena</taxon>
    </lineage>
</organism>
<keyword evidence="2" id="KW-1185">Reference proteome</keyword>
<reference evidence="1 2" key="1">
    <citation type="journal article" date="2017" name="Mol. Biol. Evol.">
        <title>The 4-celled Tetrabaena socialis nuclear genome reveals the essential components for genetic control of cell number at the origin of multicellularity in the volvocine lineage.</title>
        <authorList>
            <person name="Featherston J."/>
            <person name="Arakaki Y."/>
            <person name="Hanschen E.R."/>
            <person name="Ferris P.J."/>
            <person name="Michod R.E."/>
            <person name="Olson B.J.S.C."/>
            <person name="Nozaki H."/>
            <person name="Durand P.M."/>
        </authorList>
    </citation>
    <scope>NUCLEOTIDE SEQUENCE [LARGE SCALE GENOMIC DNA]</scope>
    <source>
        <strain evidence="1 2">NIES-571</strain>
    </source>
</reference>
<dbReference type="Proteomes" id="UP000236333">
    <property type="component" value="Unassembled WGS sequence"/>
</dbReference>
<name>A0A2J7ZM11_9CHLO</name>
<dbReference type="PANTHER" id="PTHR34123">
    <property type="entry name" value="OS04G0578200 PROTEIN"/>
    <property type="match status" value="1"/>
</dbReference>
<accession>A0A2J7ZM11</accession>
<dbReference type="PANTHER" id="PTHR34123:SF3">
    <property type="entry name" value="SNOAL-LIKE DOMAIN-CONTAINING PROTEIN"/>
    <property type="match status" value="1"/>
</dbReference>
<evidence type="ECO:0000313" key="2">
    <source>
        <dbReference type="Proteomes" id="UP000236333"/>
    </source>
</evidence>
<sequence length="117" mass="12529">MVAGLAGLGWAVADALRKRAAAKRGKPPACMHAPPLSLVQLLSITASGPRTVEADWLLGGYLAFPWNPRVEPFQGHTVYTLGESGLVAEQRQTWSISAGKALADSFTPTFGPRRQLF</sequence>
<dbReference type="AlphaFoldDB" id="A0A2J7ZM11"/>
<comment type="caution">
    <text evidence="1">The sequence shown here is derived from an EMBL/GenBank/DDBJ whole genome shotgun (WGS) entry which is preliminary data.</text>
</comment>
<protein>
    <submittedName>
        <fullName evidence="1">Uncharacterized protein</fullName>
    </submittedName>
</protein>